<proteinExistence type="predicted"/>
<evidence type="ECO:0008006" key="4">
    <source>
        <dbReference type="Google" id="ProtNLM"/>
    </source>
</evidence>
<protein>
    <recommendedName>
        <fullName evidence="4">Conjugative transfer region protein TrbK</fullName>
    </recommendedName>
</protein>
<evidence type="ECO:0000313" key="3">
    <source>
        <dbReference type="Proteomes" id="UP000594015"/>
    </source>
</evidence>
<dbReference type="Proteomes" id="UP000594015">
    <property type="component" value="Chromosome"/>
</dbReference>
<dbReference type="NCBIfam" id="TIGR04360">
    <property type="entry name" value="other_trbK"/>
    <property type="match status" value="1"/>
</dbReference>
<evidence type="ECO:0000313" key="2">
    <source>
        <dbReference type="EMBL" id="QOZ70692.1"/>
    </source>
</evidence>
<gene>
    <name evidence="2" type="ORF">WN72_33635</name>
</gene>
<dbReference type="InterPro" id="IPR027587">
    <property type="entry name" value="TrbK"/>
</dbReference>
<feature type="region of interest" description="Disordered" evidence="1">
    <location>
        <begin position="82"/>
        <end position="127"/>
    </location>
</feature>
<feature type="region of interest" description="Disordered" evidence="1">
    <location>
        <begin position="31"/>
        <end position="52"/>
    </location>
</feature>
<accession>A0AAE7NS56</accession>
<organism evidence="2 3">
    <name type="scientific">Bradyrhizobium arachidis</name>
    <dbReference type="NCBI Taxonomy" id="858423"/>
    <lineage>
        <taxon>Bacteria</taxon>
        <taxon>Pseudomonadati</taxon>
        <taxon>Pseudomonadota</taxon>
        <taxon>Alphaproteobacteria</taxon>
        <taxon>Hyphomicrobiales</taxon>
        <taxon>Nitrobacteraceae</taxon>
        <taxon>Bradyrhizobium</taxon>
    </lineage>
</organism>
<dbReference type="PROSITE" id="PS51257">
    <property type="entry name" value="PROKAR_LIPOPROTEIN"/>
    <property type="match status" value="1"/>
</dbReference>
<name>A0AAE7NS56_9BRAD</name>
<dbReference type="KEGG" id="barh:WN72_33635"/>
<dbReference type="Pfam" id="PF20084">
    <property type="entry name" value="TrbK"/>
    <property type="match status" value="1"/>
</dbReference>
<sequence>MSDVRAFRAMSLAITALVGTAAIVACTIQLRGPGNEMSPTPSRSKASNALESDLGRCRTVTSEQAPTYEHCQRIWAENRRRFFGPRASTEKPAEGDPGGAPSSLPPKDQSRLPQGYPSIATPRGGDQ</sequence>
<dbReference type="EMBL" id="CP030050">
    <property type="protein sequence ID" value="QOZ70692.1"/>
    <property type="molecule type" value="Genomic_DNA"/>
</dbReference>
<reference evidence="2 3" key="1">
    <citation type="submission" date="2018-06" db="EMBL/GenBank/DDBJ databases">
        <title>Comparative genomics of Bradyrhizobium nodulating Arachidis hypogaea.</title>
        <authorList>
            <person name="Li Y."/>
        </authorList>
    </citation>
    <scope>NUCLEOTIDE SEQUENCE [LARGE SCALE GENOMIC DNA]</scope>
    <source>
        <strain evidence="2 3">CCBAU 051107</strain>
    </source>
</reference>
<dbReference type="AlphaFoldDB" id="A0AAE7NS56"/>
<evidence type="ECO:0000256" key="1">
    <source>
        <dbReference type="SAM" id="MobiDB-lite"/>
    </source>
</evidence>
<feature type="compositionally biased region" description="Polar residues" evidence="1">
    <location>
        <begin position="37"/>
        <end position="50"/>
    </location>
</feature>